<dbReference type="PANTHER" id="PTHR12015:SF183">
    <property type="entry name" value="C-C MOTIF CHEMOKINE 3"/>
    <property type="match status" value="1"/>
</dbReference>
<name>A0A8C4EWK4_DICLA</name>
<reference evidence="7" key="1">
    <citation type="submission" date="2025-08" db="UniProtKB">
        <authorList>
            <consortium name="Ensembl"/>
        </authorList>
    </citation>
    <scope>IDENTIFICATION</scope>
</reference>
<accession>A0A8C4EWK4</accession>
<dbReference type="Ensembl" id="ENSDLAT00005027064.2">
    <property type="protein sequence ID" value="ENSDLAP00005025337.2"/>
    <property type="gene ID" value="ENSDLAG00005011527.2"/>
</dbReference>
<keyword evidence="2" id="KW-0202">Cytokine</keyword>
<dbReference type="GeneTree" id="ENSGT01150000287191"/>
<dbReference type="Gene3D" id="2.40.50.40">
    <property type="match status" value="1"/>
</dbReference>
<dbReference type="SUPFAM" id="SSF54117">
    <property type="entry name" value="Interleukin 8-like chemokines"/>
    <property type="match status" value="1"/>
</dbReference>
<evidence type="ECO:0000259" key="6">
    <source>
        <dbReference type="SMART" id="SM00199"/>
    </source>
</evidence>
<feature type="signal peptide" evidence="5">
    <location>
        <begin position="1"/>
        <end position="18"/>
    </location>
</feature>
<keyword evidence="8" id="KW-1185">Reference proteome</keyword>
<keyword evidence="4 5" id="KW-0732">Signal</keyword>
<organism evidence="7 8">
    <name type="scientific">Dicentrarchus labrax</name>
    <name type="common">European seabass</name>
    <name type="synonym">Morone labrax</name>
    <dbReference type="NCBI Taxonomy" id="13489"/>
    <lineage>
        <taxon>Eukaryota</taxon>
        <taxon>Metazoa</taxon>
        <taxon>Chordata</taxon>
        <taxon>Craniata</taxon>
        <taxon>Vertebrata</taxon>
        <taxon>Euteleostomi</taxon>
        <taxon>Actinopterygii</taxon>
        <taxon>Neopterygii</taxon>
        <taxon>Teleostei</taxon>
        <taxon>Neoteleostei</taxon>
        <taxon>Acanthomorphata</taxon>
        <taxon>Eupercaria</taxon>
        <taxon>Moronidae</taxon>
        <taxon>Dicentrarchus</taxon>
    </lineage>
</organism>
<evidence type="ECO:0000256" key="2">
    <source>
        <dbReference type="ARBA" id="ARBA00022514"/>
    </source>
</evidence>
<evidence type="ECO:0000313" key="8">
    <source>
        <dbReference type="Proteomes" id="UP000694389"/>
    </source>
</evidence>
<dbReference type="GO" id="GO:0005615">
    <property type="term" value="C:extracellular space"/>
    <property type="evidence" value="ECO:0007669"/>
    <property type="project" value="UniProtKB-KW"/>
</dbReference>
<reference evidence="7" key="2">
    <citation type="submission" date="2025-09" db="UniProtKB">
        <authorList>
            <consortium name="Ensembl"/>
        </authorList>
    </citation>
    <scope>IDENTIFICATION</scope>
</reference>
<sequence>MLLCFLLCILLNESCFLGCFPAHAVNDITPAKCCFQFFNGRIPQKQIKSTTKTHSKCVEKAFVVSTAKGTQVCVRQNLNWAQEAFKRQHAVQY</sequence>
<feature type="chain" id="PRO_5035716052" description="Chemokine interleukin-8-like domain-containing protein" evidence="5">
    <location>
        <begin position="19"/>
        <end position="93"/>
    </location>
</feature>
<dbReference type="GO" id="GO:0008009">
    <property type="term" value="F:chemokine activity"/>
    <property type="evidence" value="ECO:0007669"/>
    <property type="project" value="InterPro"/>
</dbReference>
<dbReference type="InterPro" id="IPR036048">
    <property type="entry name" value="Interleukin_8-like_sf"/>
</dbReference>
<evidence type="ECO:0000256" key="5">
    <source>
        <dbReference type="SAM" id="SignalP"/>
    </source>
</evidence>
<comment type="subcellular location">
    <subcellularLocation>
        <location evidence="1">Secreted</location>
    </subcellularLocation>
</comment>
<dbReference type="PANTHER" id="PTHR12015">
    <property type="entry name" value="SMALL INDUCIBLE CYTOKINE A"/>
    <property type="match status" value="1"/>
</dbReference>
<evidence type="ECO:0000256" key="4">
    <source>
        <dbReference type="ARBA" id="ARBA00022729"/>
    </source>
</evidence>
<evidence type="ECO:0000313" key="7">
    <source>
        <dbReference type="Ensembl" id="ENSDLAP00005025337.2"/>
    </source>
</evidence>
<keyword evidence="3" id="KW-0964">Secreted</keyword>
<dbReference type="Proteomes" id="UP000694389">
    <property type="component" value="Unassembled WGS sequence"/>
</dbReference>
<dbReference type="InterPro" id="IPR039809">
    <property type="entry name" value="Chemokine_b/g/d"/>
</dbReference>
<evidence type="ECO:0000256" key="1">
    <source>
        <dbReference type="ARBA" id="ARBA00004613"/>
    </source>
</evidence>
<evidence type="ECO:0000256" key="3">
    <source>
        <dbReference type="ARBA" id="ARBA00022525"/>
    </source>
</evidence>
<dbReference type="GO" id="GO:0006955">
    <property type="term" value="P:immune response"/>
    <property type="evidence" value="ECO:0007669"/>
    <property type="project" value="InterPro"/>
</dbReference>
<dbReference type="Pfam" id="PF00048">
    <property type="entry name" value="IL8"/>
    <property type="match status" value="1"/>
</dbReference>
<dbReference type="AlphaFoldDB" id="A0A8C4EWK4"/>
<dbReference type="SMART" id="SM00199">
    <property type="entry name" value="SCY"/>
    <property type="match status" value="1"/>
</dbReference>
<protein>
    <recommendedName>
        <fullName evidence="6">Chemokine interleukin-8-like domain-containing protein</fullName>
    </recommendedName>
</protein>
<proteinExistence type="predicted"/>
<dbReference type="InterPro" id="IPR001811">
    <property type="entry name" value="Chemokine_IL8-like_dom"/>
</dbReference>
<feature type="domain" description="Chemokine interleukin-8-like" evidence="6">
    <location>
        <begin position="30"/>
        <end position="88"/>
    </location>
</feature>